<dbReference type="Proteomes" id="UP000680679">
    <property type="component" value="Chromosome"/>
</dbReference>
<reference evidence="1 2" key="1">
    <citation type="submission" date="2021-04" db="EMBL/GenBank/DDBJ databases">
        <title>Complete genome sequencing of Allochromatium tepidum strain NZ.</title>
        <authorList>
            <person name="Tsukatani Y."/>
            <person name="Mori H."/>
        </authorList>
    </citation>
    <scope>NUCLEOTIDE SEQUENCE [LARGE SCALE GENOMIC DNA]</scope>
    <source>
        <strain evidence="1 2">NZ</strain>
    </source>
</reference>
<gene>
    <name evidence="1" type="ORF">Atep_11090</name>
</gene>
<dbReference type="PANTHER" id="PTHR30432:SF1">
    <property type="entry name" value="DNA-BINDING TRANSCRIPTIONAL DUAL REGULATOR MODE"/>
    <property type="match status" value="1"/>
</dbReference>
<sequence>MSRTTTDGRSDVRASRSTAANPAVILVRPRIYIGEALSIGPGKIDLLRLIGETRSISAAARALKMPYKRARFLIETLNVGFGRPVVATATGGKGGGGAILTPLGEALILRYDALEARINASVSAEIEAVRALSD</sequence>
<evidence type="ECO:0008006" key="3">
    <source>
        <dbReference type="Google" id="ProtNLM"/>
    </source>
</evidence>
<organism evidence="1 2">
    <name type="scientific">Allochromatium tepidum</name>
    <dbReference type="NCBI Taxonomy" id="553982"/>
    <lineage>
        <taxon>Bacteria</taxon>
        <taxon>Pseudomonadati</taxon>
        <taxon>Pseudomonadota</taxon>
        <taxon>Gammaproteobacteria</taxon>
        <taxon>Chromatiales</taxon>
        <taxon>Chromatiaceae</taxon>
        <taxon>Allochromatium</taxon>
    </lineage>
</organism>
<dbReference type="InterPro" id="IPR051815">
    <property type="entry name" value="Molybdate_resp_trans_reg"/>
</dbReference>
<dbReference type="PANTHER" id="PTHR30432">
    <property type="entry name" value="TRANSCRIPTIONAL REGULATOR MODE"/>
    <property type="match status" value="1"/>
</dbReference>
<protein>
    <recommendedName>
        <fullName evidence="3">LysR family transcriptional regulator</fullName>
    </recommendedName>
</protein>
<proteinExistence type="predicted"/>
<evidence type="ECO:0000313" key="1">
    <source>
        <dbReference type="EMBL" id="BCU06432.1"/>
    </source>
</evidence>
<dbReference type="Gene3D" id="1.10.10.10">
    <property type="entry name" value="Winged helix-like DNA-binding domain superfamily/Winged helix DNA-binding domain"/>
    <property type="match status" value="1"/>
</dbReference>
<accession>A0ABM7QL09</accession>
<dbReference type="InterPro" id="IPR036388">
    <property type="entry name" value="WH-like_DNA-bd_sf"/>
</dbReference>
<dbReference type="SUPFAM" id="SSF46785">
    <property type="entry name" value="Winged helix' DNA-binding domain"/>
    <property type="match status" value="1"/>
</dbReference>
<name>A0ABM7QL09_9GAMM</name>
<evidence type="ECO:0000313" key="2">
    <source>
        <dbReference type="Proteomes" id="UP000680679"/>
    </source>
</evidence>
<keyword evidence="2" id="KW-1185">Reference proteome</keyword>
<dbReference type="EMBL" id="AP024563">
    <property type="protein sequence ID" value="BCU06432.1"/>
    <property type="molecule type" value="Genomic_DNA"/>
</dbReference>
<dbReference type="InterPro" id="IPR036390">
    <property type="entry name" value="WH_DNA-bd_sf"/>
</dbReference>